<keyword evidence="2" id="KW-0472">Membrane</keyword>
<keyword evidence="2" id="KW-0812">Transmembrane</keyword>
<feature type="domain" description="AB hydrolase-1" evidence="3">
    <location>
        <begin position="225"/>
        <end position="487"/>
    </location>
</feature>
<proteinExistence type="inferred from homology"/>
<dbReference type="Proteomes" id="UP001314170">
    <property type="component" value="Unassembled WGS sequence"/>
</dbReference>
<dbReference type="GO" id="GO:0034338">
    <property type="term" value="F:short-chain carboxylesterase activity"/>
    <property type="evidence" value="ECO:0007669"/>
    <property type="project" value="TreeGrafter"/>
</dbReference>
<reference evidence="4 5" key="1">
    <citation type="submission" date="2024-01" db="EMBL/GenBank/DDBJ databases">
        <authorList>
            <person name="Waweru B."/>
        </authorList>
    </citation>
    <scope>NUCLEOTIDE SEQUENCE [LARGE SCALE GENOMIC DNA]</scope>
</reference>
<protein>
    <recommendedName>
        <fullName evidence="3">AB hydrolase-1 domain-containing protein</fullName>
    </recommendedName>
</protein>
<evidence type="ECO:0000256" key="1">
    <source>
        <dbReference type="ARBA" id="ARBA00010884"/>
    </source>
</evidence>
<dbReference type="Pfam" id="PF00561">
    <property type="entry name" value="Abhydrolase_1"/>
    <property type="match status" value="1"/>
</dbReference>
<dbReference type="AlphaFoldDB" id="A0AAV1SUD6"/>
<evidence type="ECO:0000259" key="3">
    <source>
        <dbReference type="Pfam" id="PF00561"/>
    </source>
</evidence>
<name>A0AAV1SUD6_9ROSI</name>
<comment type="similarity">
    <text evidence="1">Belongs to the AB hydrolase superfamily. AB hydrolase 4 family.</text>
</comment>
<feature type="transmembrane region" description="Helical" evidence="2">
    <location>
        <begin position="624"/>
        <end position="647"/>
    </location>
</feature>
<feature type="transmembrane region" description="Helical" evidence="2">
    <location>
        <begin position="99"/>
        <end position="116"/>
    </location>
</feature>
<keyword evidence="5" id="KW-1185">Reference proteome</keyword>
<evidence type="ECO:0000313" key="5">
    <source>
        <dbReference type="Proteomes" id="UP001314170"/>
    </source>
</evidence>
<feature type="transmembrane region" description="Helical" evidence="2">
    <location>
        <begin position="24"/>
        <end position="46"/>
    </location>
</feature>
<gene>
    <name evidence="4" type="ORF">DCAF_LOCUS27395</name>
</gene>
<sequence length="662" mass="73725">MDGTGAAVFKGCGSGSEEGNGDGLFLVIDGLSPMVVLISLALLPLYKTKQPLRLSSNLHSLENLEMGEADRGLSSSSLLSHDYDELLFKPSSFFPISHNYLLLLLLAFLVFLYNFLELHFLSDLLTAFRGDPVSLTYNSRSQLYQSVASKCHIIHGRFSPTPWLSSPHLQTAFLSLVGKSPHVTYKRRIFYASDGGTIALDWLMSSDVKGTSCINDAARQNDKAPIVIVIPGLTSDSSSSYIKHLADKIAKHGWNVVVSNHRGLGGISVTSDCFYNAGWTEDIRKVIDHIQCQYPEAPLYAVGTSIGANILVKYLGEDGINCPLVGAAAVCSPWDLLICDRFINRRLVQKFYDKVLTVGLQGFAQLHESILSRLIDWDGVKKEHKDKPNLKLDPNTLLPQRAKSRSVRDFDNYATRVLGKFETVDAYYRHSSCVNFVGNVSVPLLCISAMDDPVCTREAIPWDECRANENIILAVTQHGGHLAYYEGISADSIWWVRAVDEFFDVLQSSPLRNRRKKVEGPSLSTPLESPIDQGPYVNVLEDGMVTVVGNSQEDIIAEDERNEDLDHIKKSEDAILHDEKSDHLTEKTPPKIDLNQPLDQNLNDLVVPVRRQMDQLSRLSRNSIWLLTYIAIVTTWPLVGSALLPFLKKKFRSIIPSASRIR</sequence>
<evidence type="ECO:0000313" key="4">
    <source>
        <dbReference type="EMBL" id="CAK7357111.1"/>
    </source>
</evidence>
<dbReference type="InterPro" id="IPR000073">
    <property type="entry name" value="AB_hydrolase_1"/>
</dbReference>
<dbReference type="EMBL" id="CAWUPB010001197">
    <property type="protein sequence ID" value="CAK7357111.1"/>
    <property type="molecule type" value="Genomic_DNA"/>
</dbReference>
<comment type="caution">
    <text evidence="4">The sequence shown here is derived from an EMBL/GenBank/DDBJ whole genome shotgun (WGS) entry which is preliminary data.</text>
</comment>
<dbReference type="PANTHER" id="PTHR10794">
    <property type="entry name" value="ABHYDROLASE DOMAIN-CONTAINING PROTEIN"/>
    <property type="match status" value="1"/>
</dbReference>
<dbReference type="PANTHER" id="PTHR10794:SF82">
    <property type="entry name" value="ALPHA_BETA-HYDROLASES SUPERFAMILY PROTEIN"/>
    <property type="match status" value="1"/>
</dbReference>
<evidence type="ECO:0000256" key="2">
    <source>
        <dbReference type="SAM" id="Phobius"/>
    </source>
</evidence>
<dbReference type="Gene3D" id="3.40.50.1820">
    <property type="entry name" value="alpha/beta hydrolase"/>
    <property type="match status" value="1"/>
</dbReference>
<keyword evidence="2" id="KW-1133">Transmembrane helix</keyword>
<dbReference type="SUPFAM" id="SSF53474">
    <property type="entry name" value="alpha/beta-Hydrolases"/>
    <property type="match status" value="1"/>
</dbReference>
<dbReference type="InterPro" id="IPR050960">
    <property type="entry name" value="AB_hydrolase_4_sf"/>
</dbReference>
<accession>A0AAV1SUD6</accession>
<dbReference type="GO" id="GO:0047372">
    <property type="term" value="F:monoacylglycerol lipase activity"/>
    <property type="evidence" value="ECO:0007669"/>
    <property type="project" value="TreeGrafter"/>
</dbReference>
<dbReference type="FunFam" id="3.40.50.1820:FF:000071">
    <property type="entry name" value="Embryogenesis-associated protein EMB8"/>
    <property type="match status" value="1"/>
</dbReference>
<organism evidence="4 5">
    <name type="scientific">Dovyalis caffra</name>
    <dbReference type="NCBI Taxonomy" id="77055"/>
    <lineage>
        <taxon>Eukaryota</taxon>
        <taxon>Viridiplantae</taxon>
        <taxon>Streptophyta</taxon>
        <taxon>Embryophyta</taxon>
        <taxon>Tracheophyta</taxon>
        <taxon>Spermatophyta</taxon>
        <taxon>Magnoliopsida</taxon>
        <taxon>eudicotyledons</taxon>
        <taxon>Gunneridae</taxon>
        <taxon>Pentapetalae</taxon>
        <taxon>rosids</taxon>
        <taxon>fabids</taxon>
        <taxon>Malpighiales</taxon>
        <taxon>Salicaceae</taxon>
        <taxon>Flacourtieae</taxon>
        <taxon>Dovyalis</taxon>
    </lineage>
</organism>
<dbReference type="InterPro" id="IPR029058">
    <property type="entry name" value="AB_hydrolase_fold"/>
</dbReference>